<sequence>MDNYKYFVDALSSTAALIAIITVLWSWFKNSQMPLTIDRLVVHNKESESTYIIVIKNRKAYPVKIKSTSCYVKASYKVEKKNNQKPEYMDTLSLSDSLIINNDTFEIGANGHTDIRISGKNLSKEITKLLFSIQTSHGYHRTWCNKIIIVDMTGKTQTFGMEKMYDFDSKIKAKIKYYWLRLLYLFQK</sequence>
<dbReference type="AlphaFoldDB" id="A0AAU6TEG1"/>
<keyword evidence="1" id="KW-0812">Transmembrane</keyword>
<evidence type="ECO:0000256" key="1">
    <source>
        <dbReference type="SAM" id="Phobius"/>
    </source>
</evidence>
<accession>A0AAU6TEG1</accession>
<gene>
    <name evidence="2" type="ORF">MRK42_09630</name>
</gene>
<evidence type="ECO:0000313" key="2">
    <source>
        <dbReference type="EMBL" id="XAG43209.1"/>
    </source>
</evidence>
<name>A0AAU6TEG1_9GAMM</name>
<proteinExistence type="predicted"/>
<protein>
    <submittedName>
        <fullName evidence="2">Uncharacterized protein</fullName>
    </submittedName>
</protein>
<keyword evidence="1" id="KW-0472">Membrane</keyword>
<organism evidence="2">
    <name type="scientific">Aeromonas sp. 19NY04SH05-1</name>
    <dbReference type="NCBI Taxonomy" id="2920537"/>
    <lineage>
        <taxon>Bacteria</taxon>
        <taxon>Pseudomonadati</taxon>
        <taxon>Pseudomonadota</taxon>
        <taxon>Gammaproteobacteria</taxon>
        <taxon>Aeromonadales</taxon>
        <taxon>Aeromonadaceae</taxon>
        <taxon>Aeromonas</taxon>
    </lineage>
</organism>
<reference evidence="2" key="1">
    <citation type="submission" date="2022-03" db="EMBL/GenBank/DDBJ databases">
        <title>Sea Food Isolates.</title>
        <authorList>
            <person name="Li C."/>
        </authorList>
    </citation>
    <scope>NUCLEOTIDE SEQUENCE</scope>
    <source>
        <strain evidence="2">19NY04SH05-1</strain>
    </source>
</reference>
<keyword evidence="1" id="KW-1133">Transmembrane helix</keyword>
<dbReference type="EMBL" id="CP095328">
    <property type="protein sequence ID" value="XAG43209.1"/>
    <property type="molecule type" value="Genomic_DNA"/>
</dbReference>
<dbReference type="RefSeq" id="WP_338612271.1">
    <property type="nucleotide sequence ID" value="NZ_CP095328.1"/>
</dbReference>
<feature type="transmembrane region" description="Helical" evidence="1">
    <location>
        <begin position="6"/>
        <end position="28"/>
    </location>
</feature>